<dbReference type="EMBL" id="JAIPUX010003289">
    <property type="protein sequence ID" value="KAH0621550.1"/>
    <property type="molecule type" value="Genomic_DNA"/>
</dbReference>
<dbReference type="SMART" id="SM00409">
    <property type="entry name" value="IG"/>
    <property type="match status" value="11"/>
</dbReference>
<dbReference type="InterPro" id="IPR013098">
    <property type="entry name" value="Ig_I-set"/>
</dbReference>
<accession>A0ABQ7SVU6</accession>
<evidence type="ECO:0000313" key="4">
    <source>
        <dbReference type="Proteomes" id="UP000826234"/>
    </source>
</evidence>
<name>A0ABQ7SVU6_PHRPL</name>
<dbReference type="Pfam" id="PF07679">
    <property type="entry name" value="I-set"/>
    <property type="match status" value="12"/>
</dbReference>
<dbReference type="CDD" id="cd00096">
    <property type="entry name" value="Ig"/>
    <property type="match status" value="6"/>
</dbReference>
<organism evidence="3 4">
    <name type="scientific">Phrynosoma platyrhinos</name>
    <name type="common">Desert horned lizard</name>
    <dbReference type="NCBI Taxonomy" id="52577"/>
    <lineage>
        <taxon>Eukaryota</taxon>
        <taxon>Metazoa</taxon>
        <taxon>Chordata</taxon>
        <taxon>Craniata</taxon>
        <taxon>Vertebrata</taxon>
        <taxon>Euteleostomi</taxon>
        <taxon>Lepidosauria</taxon>
        <taxon>Squamata</taxon>
        <taxon>Bifurcata</taxon>
        <taxon>Unidentata</taxon>
        <taxon>Episquamata</taxon>
        <taxon>Toxicofera</taxon>
        <taxon>Iguania</taxon>
        <taxon>Phrynosomatidae</taxon>
        <taxon>Phrynosomatinae</taxon>
        <taxon>Phrynosoma</taxon>
    </lineage>
</organism>
<feature type="domain" description="Ig-like" evidence="2">
    <location>
        <begin position="1378"/>
        <end position="1466"/>
    </location>
</feature>
<feature type="domain" description="Ig-like" evidence="2">
    <location>
        <begin position="1587"/>
        <end position="1654"/>
    </location>
</feature>
<gene>
    <name evidence="3" type="ORF">JD844_022945</name>
</gene>
<feature type="domain" description="Ig-like" evidence="2">
    <location>
        <begin position="1471"/>
        <end position="1559"/>
    </location>
</feature>
<comment type="caution">
    <text evidence="3">The sequence shown here is derived from an EMBL/GenBank/DDBJ whole genome shotgun (WGS) entry which is preliminary data.</text>
</comment>
<dbReference type="InterPro" id="IPR003598">
    <property type="entry name" value="Ig_sub2"/>
</dbReference>
<feature type="region of interest" description="Disordered" evidence="1">
    <location>
        <begin position="1994"/>
        <end position="2021"/>
    </location>
</feature>
<feature type="domain" description="Ig-like" evidence="2">
    <location>
        <begin position="1659"/>
        <end position="1735"/>
    </location>
</feature>
<evidence type="ECO:0000259" key="2">
    <source>
        <dbReference type="PROSITE" id="PS50835"/>
    </source>
</evidence>
<keyword evidence="4" id="KW-1185">Reference proteome</keyword>
<dbReference type="InterPro" id="IPR013783">
    <property type="entry name" value="Ig-like_fold"/>
</dbReference>
<dbReference type="PANTHER" id="PTHR47633">
    <property type="entry name" value="IMMUNOGLOBULIN"/>
    <property type="match status" value="1"/>
</dbReference>
<dbReference type="InterPro" id="IPR036179">
    <property type="entry name" value="Ig-like_dom_sf"/>
</dbReference>
<dbReference type="InterPro" id="IPR007110">
    <property type="entry name" value="Ig-like_dom"/>
</dbReference>
<feature type="domain" description="Ig-like" evidence="2">
    <location>
        <begin position="1917"/>
        <end position="2006"/>
    </location>
</feature>
<proteinExistence type="predicted"/>
<dbReference type="PROSITE" id="PS50835">
    <property type="entry name" value="IG_LIKE"/>
    <property type="match status" value="11"/>
</dbReference>
<evidence type="ECO:0000256" key="1">
    <source>
        <dbReference type="SAM" id="MobiDB-lite"/>
    </source>
</evidence>
<feature type="domain" description="Ig-like" evidence="2">
    <location>
        <begin position="2011"/>
        <end position="2099"/>
    </location>
</feature>
<feature type="domain" description="Ig-like" evidence="2">
    <location>
        <begin position="1189"/>
        <end position="1276"/>
    </location>
</feature>
<dbReference type="InterPro" id="IPR003599">
    <property type="entry name" value="Ig_sub"/>
</dbReference>
<feature type="domain" description="Ig-like" evidence="2">
    <location>
        <begin position="1283"/>
        <end position="1371"/>
    </location>
</feature>
<feature type="domain" description="Ig-like" evidence="2">
    <location>
        <begin position="1821"/>
        <end position="1910"/>
    </location>
</feature>
<sequence length="2125" mass="235117">MSSSIIVSEERTESYSSDLQLSPRDKTLELMPGNSVYSSSLEVTKEKSNVPTFLKHVSNAEISLGDIAILSVSVTGNPKPQIQWFFNSVKLTSSPDYKFVFDDENYSLIILSTKFHHEGEYTCIASNIHGETTCSAYLKVNPEGDNRELETELVTKIPQPPYFVRKLSSAQCVEGASSVFEYQVTGEPAPEIHWFRGNSQIFSSAHYIIIHNSDGSGSLMVNNCQRDDSGLYLCKGINSLGEATSSAELIILLDISSAFALKEQKSPHKKHSKLYKETTSEQATESRLYAVKLPGDDRHNGQQVMCTIGIEDRHLIHSEEVDALQTVSYSTATVQQEALLTQEAALLESDEVEEVVDSTSQVTKKVAFTAFAASEVKEHPSFLGQHSEPIQSPPITELPGSQLHQVSDVCLPVVEEINQEDKEKGLQTKQTEIFEPKLAKEEKAQFASVTAEEKYVVSAGESSVVTIPGSEEVTATSEPKQAICVPRTEGIQKLSKEDVLAVQAHNQENGILVQEEGSFLQSVIASERHKISEAHTEELGYADTPEDVSPVEESSRLMYLPMIASKQMFPKESVFDTIIAEQEMASLKQDRLIKTALVAEEKQQLSSEHTEEIPGLNNRVIADTHREAGKPLYLPIVCGQATLPTEELFYPGVPVEEEAMSGKSSNLLHCSITEEQLSTSCDDAKEFPPLEKSVNIQSIKDPSSVLHLQMSQTEQVLPKEGILALPKPECQIALQEVEIMFKHAVTSEEKTQIAAESLENFQLGIAREKPLVVTEAQLHQCLMSVAEEMLLPKEHILPEADKEQKVTLSKEDFQTILQISTVIEKRPLDAGHVESFKDIQATNCEVMSEPRLPSESTCIEEISVPIETASLLEDTEQDFAARIHEGQSVRLPLILEEKQPFEEEHLDQLIRPEAERVKAQTQAGMIKDVAETQENKIFYKENYLIAEAPVCCSSDKMTQIRNVLKVALLSEQCLLSFNSVDNIKSVQLKNIKVVKEPKYVICSCLITMGSSNTAEITFPLEGVYSHSADLKSELQAVYHPVVYEEKHILMSEELNAISEPKHHRLPICSPFKEMHSITVTDISLQQQSVSNIGSLELQHARISTESKIQVEQLVTVQEVKIMTLKEEIKDVGTTTLTLDVLTAAVPAEKPIDVLTVRERKEELFEETEEDAHMVEARRQEDKLVGETGPIVHQTFVDTIVEEGDSVSLTAIIAKVKMVNWYFEGKLVSSGNEFKCLQDHDTYTLVINQADKEVHQGEYICEALNEGGKTTTAAKLTVVKRVGPILRRRLETQEVAVNHLAKFTCEIEMAPNVRFQWYRAGREIYDGDKYTIYTANYTSTLQIPRPQVADCGEYSCKASNQYGSVSSTANLTVTEAFPPTFLTRPESITTFVGKNARFLCSVSGTPVIDTAWQKDGTAISSTEHHKITTSDNKHSLEILHLTINDRGIYTCKASNKFGADICQAELAIIDKPHFIKELQSVQSAINKKIHLECQVDEDRKVTVSWRKDGNRIPPGKDYKIYFEDKIASLEIPLAKLKDSGTYTCTAANEAGSSSSSATITIRGKKMVGLLMICTVLFIAITNSKEEVCKVKGSPEIQVTWFKNNKEIRDSDTHRMSFANNVAMLDVSNVKVEDSGSYSCEAVNDAGSDSCSTEIIVKEPPTFIKTLEPAEIVRGTNATLQCEVSGTGPFEISWFKDKKQIRSSKKYRLTSQKSLISLEISSFNSADVGEYECSIANEVGKCICSATYILKEPPSFIKKIEDVTTLAGDMVTLQAVVKGSAPISVTWMKGKDIIKEDNKVKVTFESGIATLQISDVQISSGEPATIVERAEFIEVTAGDPATLEYTVAGTPELKIKWFKDGKPLVSNKKYRISFKNNVAQLKFYAAELHDSGEITFEVANDVGRSACTTTFTVLDRIIPPFFTKPLRNIDSAVSSSCHLDCRVSGSHPIKVSWFKNDKEITPSPKYTLRYEEGSASLEIKQLDISDVGVYSCRATNSAGSKESSSTLTVKEPPSFVTEPESQETVPGSTVRLKSTFKGTAPLSVQWFKGDAKLTTGGACYIMTEALSSYLELYAVKPTDSGVYSCKVSNVAGSVECSANLFVKGLHFLPLITQTLRLCNLRQSEIAS</sequence>
<feature type="domain" description="Ig-like" evidence="2">
    <location>
        <begin position="51"/>
        <end position="141"/>
    </location>
</feature>
<dbReference type="Proteomes" id="UP000826234">
    <property type="component" value="Unassembled WGS sequence"/>
</dbReference>
<evidence type="ECO:0000313" key="3">
    <source>
        <dbReference type="EMBL" id="KAH0621550.1"/>
    </source>
</evidence>
<dbReference type="SUPFAM" id="SSF48726">
    <property type="entry name" value="Immunoglobulin"/>
    <property type="match status" value="12"/>
</dbReference>
<dbReference type="PANTHER" id="PTHR47633:SF7">
    <property type="entry name" value="TITIN HOMOLOG"/>
    <property type="match status" value="1"/>
</dbReference>
<protein>
    <recommendedName>
        <fullName evidence="2">Ig-like domain-containing protein</fullName>
    </recommendedName>
</protein>
<feature type="domain" description="Ig-like" evidence="2">
    <location>
        <begin position="161"/>
        <end position="250"/>
    </location>
</feature>
<dbReference type="Gene3D" id="2.60.40.10">
    <property type="entry name" value="Immunoglobulins"/>
    <property type="match status" value="12"/>
</dbReference>
<reference evidence="3 4" key="1">
    <citation type="journal article" date="2022" name="Gigascience">
        <title>A chromosome-level genome assembly and annotation of the desert horned lizard, Phrynosoma platyrhinos, provides insight into chromosomal rearrangements among reptiles.</title>
        <authorList>
            <person name="Koochekian N."/>
            <person name="Ascanio A."/>
            <person name="Farleigh K."/>
            <person name="Card D.C."/>
            <person name="Schield D.R."/>
            <person name="Castoe T.A."/>
            <person name="Jezkova T."/>
        </authorList>
    </citation>
    <scope>NUCLEOTIDE SEQUENCE [LARGE SCALE GENOMIC DNA]</scope>
    <source>
        <strain evidence="3">NK-2021</strain>
    </source>
</reference>
<dbReference type="SMART" id="SM00408">
    <property type="entry name" value="IGc2"/>
    <property type="match status" value="11"/>
</dbReference>
<feature type="compositionally biased region" description="Polar residues" evidence="1">
    <location>
        <begin position="1994"/>
        <end position="2006"/>
    </location>
</feature>